<dbReference type="Pfam" id="PF00172">
    <property type="entry name" value="Zn_clus"/>
    <property type="match status" value="1"/>
</dbReference>
<feature type="region of interest" description="Disordered" evidence="8">
    <location>
        <begin position="280"/>
        <end position="303"/>
    </location>
</feature>
<proteinExistence type="predicted"/>
<dbReference type="SUPFAM" id="SSF57701">
    <property type="entry name" value="Zn2/Cys6 DNA-binding domain"/>
    <property type="match status" value="1"/>
</dbReference>
<feature type="compositionally biased region" description="Low complexity" evidence="8">
    <location>
        <begin position="280"/>
        <end position="296"/>
    </location>
</feature>
<dbReference type="GO" id="GO:0005634">
    <property type="term" value="C:nucleus"/>
    <property type="evidence" value="ECO:0007669"/>
    <property type="project" value="UniProtKB-SubCell"/>
</dbReference>
<accession>A0A5Q4BJG4</accession>
<dbReference type="GO" id="GO:0003677">
    <property type="term" value="F:DNA binding"/>
    <property type="evidence" value="ECO:0007669"/>
    <property type="project" value="UniProtKB-KW"/>
</dbReference>
<keyword evidence="3" id="KW-0805">Transcription regulation</keyword>
<evidence type="ECO:0000256" key="4">
    <source>
        <dbReference type="ARBA" id="ARBA00023125"/>
    </source>
</evidence>
<dbReference type="CDD" id="cd00067">
    <property type="entry name" value="GAL4"/>
    <property type="match status" value="1"/>
</dbReference>
<dbReference type="Proteomes" id="UP000326340">
    <property type="component" value="Unassembled WGS sequence"/>
</dbReference>
<dbReference type="PANTHER" id="PTHR46910">
    <property type="entry name" value="TRANSCRIPTION FACTOR PDR1"/>
    <property type="match status" value="1"/>
</dbReference>
<dbReference type="InterPro" id="IPR001138">
    <property type="entry name" value="Zn2Cys6_DnaBD"/>
</dbReference>
<dbReference type="SMART" id="SM00906">
    <property type="entry name" value="Fungal_trans"/>
    <property type="match status" value="1"/>
</dbReference>
<dbReference type="InterPro" id="IPR050987">
    <property type="entry name" value="AtrR-like"/>
</dbReference>
<reference evidence="10 11" key="1">
    <citation type="journal article" date="2019" name="Sci. Rep.">
        <title>Colletotrichum shisoi sp. nov., an anthracnose pathogen of Perilla frutescens in Japan: molecular phylogenetic, morphological and genomic evidence.</title>
        <authorList>
            <person name="Gan P."/>
            <person name="Tsushima A."/>
            <person name="Hiroyama R."/>
            <person name="Narusaka M."/>
            <person name="Takano Y."/>
            <person name="Narusaka Y."/>
            <person name="Kawaradani M."/>
            <person name="Damm U."/>
            <person name="Shirasu K."/>
        </authorList>
    </citation>
    <scope>NUCLEOTIDE SEQUENCE [LARGE SCALE GENOMIC DNA]</scope>
    <source>
        <strain evidence="10 11">PG-2018a</strain>
    </source>
</reference>
<dbReference type="GO" id="GO:0000981">
    <property type="term" value="F:DNA-binding transcription factor activity, RNA polymerase II-specific"/>
    <property type="evidence" value="ECO:0007669"/>
    <property type="project" value="InterPro"/>
</dbReference>
<keyword evidence="4" id="KW-0238">DNA-binding</keyword>
<feature type="domain" description="Zn(2)-C6 fungal-type" evidence="9">
    <location>
        <begin position="181"/>
        <end position="211"/>
    </location>
</feature>
<keyword evidence="7" id="KW-0175">Coiled coil</keyword>
<evidence type="ECO:0000313" key="11">
    <source>
        <dbReference type="Proteomes" id="UP000326340"/>
    </source>
</evidence>
<comment type="subcellular location">
    <subcellularLocation>
        <location evidence="1">Nucleus</location>
    </subcellularLocation>
</comment>
<dbReference type="EMBL" id="PUHP01001103">
    <property type="protein sequence ID" value="TQN66787.1"/>
    <property type="molecule type" value="Genomic_DNA"/>
</dbReference>
<evidence type="ECO:0000256" key="6">
    <source>
        <dbReference type="ARBA" id="ARBA00023242"/>
    </source>
</evidence>
<organism evidence="10 11">
    <name type="scientific">Colletotrichum shisoi</name>
    <dbReference type="NCBI Taxonomy" id="2078593"/>
    <lineage>
        <taxon>Eukaryota</taxon>
        <taxon>Fungi</taxon>
        <taxon>Dikarya</taxon>
        <taxon>Ascomycota</taxon>
        <taxon>Pezizomycotina</taxon>
        <taxon>Sordariomycetes</taxon>
        <taxon>Hypocreomycetidae</taxon>
        <taxon>Glomerellales</taxon>
        <taxon>Glomerellaceae</taxon>
        <taxon>Colletotrichum</taxon>
        <taxon>Colletotrichum destructivum species complex</taxon>
    </lineage>
</organism>
<dbReference type="SMART" id="SM00066">
    <property type="entry name" value="GAL4"/>
    <property type="match status" value="1"/>
</dbReference>
<dbReference type="CDD" id="cd12148">
    <property type="entry name" value="fungal_TF_MHR"/>
    <property type="match status" value="1"/>
</dbReference>
<dbReference type="OrthoDB" id="2123952at2759"/>
<evidence type="ECO:0000259" key="9">
    <source>
        <dbReference type="PROSITE" id="PS50048"/>
    </source>
</evidence>
<dbReference type="GO" id="GO:0006351">
    <property type="term" value="P:DNA-templated transcription"/>
    <property type="evidence" value="ECO:0007669"/>
    <property type="project" value="InterPro"/>
</dbReference>
<dbReference type="GO" id="GO:0008270">
    <property type="term" value="F:zinc ion binding"/>
    <property type="evidence" value="ECO:0007669"/>
    <property type="project" value="InterPro"/>
</dbReference>
<evidence type="ECO:0000256" key="5">
    <source>
        <dbReference type="ARBA" id="ARBA00023163"/>
    </source>
</evidence>
<comment type="caution">
    <text evidence="10">The sequence shown here is derived from an EMBL/GenBank/DDBJ whole genome shotgun (WGS) entry which is preliminary data.</text>
</comment>
<keyword evidence="11" id="KW-1185">Reference proteome</keyword>
<name>A0A5Q4BJG4_9PEZI</name>
<keyword evidence="6" id="KW-0539">Nucleus</keyword>
<protein>
    <submittedName>
        <fullName evidence="10">Fusaridione A cluster transcription factor fsdR</fullName>
    </submittedName>
</protein>
<dbReference type="Gene3D" id="4.10.240.10">
    <property type="entry name" value="Zn(2)-C6 fungal-type DNA-binding domain"/>
    <property type="match status" value="1"/>
</dbReference>
<evidence type="ECO:0000256" key="7">
    <source>
        <dbReference type="SAM" id="Coils"/>
    </source>
</evidence>
<evidence type="ECO:0000256" key="3">
    <source>
        <dbReference type="ARBA" id="ARBA00023015"/>
    </source>
</evidence>
<evidence type="ECO:0000256" key="1">
    <source>
        <dbReference type="ARBA" id="ARBA00004123"/>
    </source>
</evidence>
<keyword evidence="2" id="KW-0479">Metal-binding</keyword>
<dbReference type="AlphaFoldDB" id="A0A5Q4BJG4"/>
<dbReference type="InterPro" id="IPR036864">
    <property type="entry name" value="Zn2-C6_fun-type_DNA-bd_sf"/>
</dbReference>
<dbReference type="PANTHER" id="PTHR46910:SF37">
    <property type="entry name" value="ZN(II)2CYS6 TRANSCRIPTION FACTOR (EUROFUNG)"/>
    <property type="match status" value="1"/>
</dbReference>
<gene>
    <name evidence="10" type="primary">FsdR-1</name>
    <name evidence="10" type="ORF">CSHISOI_08657</name>
</gene>
<sequence length="773" mass="87344">MKSPPIMDYYGDLGPVEPAMEDNIEKVYRILEGKYRAEDGEERLQKARDAYGLLSRAPERADGDKDYANARTAWFRHRKWADWEEAAEKTAARGEGRSPENKNLNYAQKLMAKMRDRRGKRETIIVNGAVRSDWHEEAQHLAEELAEEHPQDDIPHNAPAMTYTRKTEDVVNGEADPESFACDLCYNKKIKCDATQPRCSGCKLYNSECTYTGPSRATASNAYHLKKIEMLEARLAQLEGQNQQTQTLAQVTHNLAVKSVDLSLQSQLYDFDQPWAHHAGTSSSTSPASSSTGQGSNICTQEANSRTLPPLRHVLPTIEDYFQNSNQLLPLFEKKTFMNMLRGWYAYPAHRKPDAWAAVNIVLALAHRHSYASSFEGTQDMQRYINNVQSVLNMLVINEPSLLVLQIILGLVLVFHGSADQGPASIMIATAMRLTQTLKLHTNAHDRGFEPDEVLQRTRVFWVAYILDRDLAMRTSQPPIHQDCDIDVDLPSVNPPDGSGLLFGLSGQVFNYFRSRIQLAHIEGNLYYMLRSVRALKLPEHERRQNTLRIRAMLDSWLSAIPADFQPHLVAGTVSNEYLRYLSLMHYTHLQLVATTHHTDSHHMEWMQEILNCSKGQTLAVRSDLAARLPSCWDKLVAQARTCMELYAATPENDSALTWLVSCGYLTSVMFITVNNLARPDNPCRLTDQSNVDSALLLLERLIKATDDDRLKRIHGACKELSEKTRFAVASQPTNDFFNPPGLEFGDEDPLDAGRWDLMDGTFWASHSYGTAT</sequence>
<evidence type="ECO:0000313" key="10">
    <source>
        <dbReference type="EMBL" id="TQN66787.1"/>
    </source>
</evidence>
<evidence type="ECO:0000256" key="2">
    <source>
        <dbReference type="ARBA" id="ARBA00022723"/>
    </source>
</evidence>
<dbReference type="PROSITE" id="PS50048">
    <property type="entry name" value="ZN2_CY6_FUNGAL_2"/>
    <property type="match status" value="1"/>
</dbReference>
<feature type="coiled-coil region" evidence="7">
    <location>
        <begin position="221"/>
        <end position="248"/>
    </location>
</feature>
<dbReference type="Pfam" id="PF04082">
    <property type="entry name" value="Fungal_trans"/>
    <property type="match status" value="1"/>
</dbReference>
<evidence type="ECO:0000256" key="8">
    <source>
        <dbReference type="SAM" id="MobiDB-lite"/>
    </source>
</evidence>
<keyword evidence="5" id="KW-0804">Transcription</keyword>
<dbReference type="InterPro" id="IPR007219">
    <property type="entry name" value="XnlR_reg_dom"/>
</dbReference>